<evidence type="ECO:0000256" key="1">
    <source>
        <dbReference type="ARBA" id="ARBA00004496"/>
    </source>
</evidence>
<evidence type="ECO:0000313" key="6">
    <source>
        <dbReference type="EMBL" id="MBB5918747.1"/>
    </source>
</evidence>
<evidence type="ECO:0000256" key="5">
    <source>
        <dbReference type="SAM" id="MobiDB-lite"/>
    </source>
</evidence>
<protein>
    <recommendedName>
        <fullName evidence="8">ESAT-6 protein secretion system EspG family protein</fullName>
    </recommendedName>
</protein>
<dbReference type="Pfam" id="PF14011">
    <property type="entry name" value="ESX-1_EspG"/>
    <property type="match status" value="1"/>
</dbReference>
<evidence type="ECO:0008006" key="8">
    <source>
        <dbReference type="Google" id="ProtNLM"/>
    </source>
</evidence>
<dbReference type="InterPro" id="IPR025734">
    <property type="entry name" value="EspG"/>
</dbReference>
<dbReference type="AlphaFoldDB" id="A0A7W9PMH1"/>
<dbReference type="RefSeq" id="WP_246829649.1">
    <property type="nucleotide sequence ID" value="NZ_JACHIT010000002.1"/>
</dbReference>
<comment type="caution">
    <text evidence="6">The sequence shown here is derived from an EMBL/GenBank/DDBJ whole genome shotgun (WGS) entry which is preliminary data.</text>
</comment>
<keyword evidence="7" id="KW-1185">Reference proteome</keyword>
<proteinExistence type="inferred from homology"/>
<evidence type="ECO:0000256" key="3">
    <source>
        <dbReference type="ARBA" id="ARBA00022490"/>
    </source>
</evidence>
<gene>
    <name evidence="6" type="ORF">BJY24_007659</name>
</gene>
<comment type="subcellular location">
    <subcellularLocation>
        <location evidence="1">Cytoplasm</location>
    </subcellularLocation>
</comment>
<evidence type="ECO:0000256" key="2">
    <source>
        <dbReference type="ARBA" id="ARBA00006411"/>
    </source>
</evidence>
<keyword evidence="4" id="KW-0143">Chaperone</keyword>
<keyword evidence="3" id="KW-0963">Cytoplasm</keyword>
<organism evidence="6 7">
    <name type="scientific">Nocardia transvalensis</name>
    <dbReference type="NCBI Taxonomy" id="37333"/>
    <lineage>
        <taxon>Bacteria</taxon>
        <taxon>Bacillati</taxon>
        <taxon>Actinomycetota</taxon>
        <taxon>Actinomycetes</taxon>
        <taxon>Mycobacteriales</taxon>
        <taxon>Nocardiaceae</taxon>
        <taxon>Nocardia</taxon>
    </lineage>
</organism>
<sequence length="305" mass="32840">MSSPVHPAVRVLGEPGPDAETVEPGAEDDPVAIDLNVDAALLLQEMVGIDAYPLVLALMPNIYRHDDRDRVHAVVAEQLAEAGILVDGAVHPVVEHWLRCLYRPDVELIVRIIDTGLDGETEGMLRLSLVRSGQTHVLAVRHDDHVVIQSVFQEGEDLETLTAVLAAALGPCSPVRFEPVTASSQQITEIQEEVQADPERRKRALMEVGASPAAASVLDRAFGEVVRRAEVVMAEYRDGTDSKPDTCVTVLDTLSGRVVVTPRVAVDGAVWVTYSPGDDAALRSAIGALTELLPGRKWFGSSRTG</sequence>
<dbReference type="EMBL" id="JACHIT010000002">
    <property type="protein sequence ID" value="MBB5918747.1"/>
    <property type="molecule type" value="Genomic_DNA"/>
</dbReference>
<feature type="region of interest" description="Disordered" evidence="5">
    <location>
        <begin position="1"/>
        <end position="26"/>
    </location>
</feature>
<comment type="similarity">
    <text evidence="2">Belongs to the EspG family.</text>
</comment>
<dbReference type="Proteomes" id="UP000540412">
    <property type="component" value="Unassembled WGS sequence"/>
</dbReference>
<accession>A0A7W9PMH1</accession>
<reference evidence="6 7" key="1">
    <citation type="submission" date="2020-08" db="EMBL/GenBank/DDBJ databases">
        <title>Sequencing the genomes of 1000 actinobacteria strains.</title>
        <authorList>
            <person name="Klenk H.-P."/>
        </authorList>
    </citation>
    <scope>NUCLEOTIDE SEQUENCE [LARGE SCALE GENOMIC DNA]</scope>
    <source>
        <strain evidence="6 7">DSM 43582</strain>
    </source>
</reference>
<evidence type="ECO:0000256" key="4">
    <source>
        <dbReference type="ARBA" id="ARBA00023186"/>
    </source>
</evidence>
<evidence type="ECO:0000313" key="7">
    <source>
        <dbReference type="Proteomes" id="UP000540412"/>
    </source>
</evidence>
<name>A0A7W9PMH1_9NOCA</name>